<name>X6PA65_RETFI</name>
<keyword evidence="1" id="KW-0175">Coiled coil</keyword>
<feature type="coiled-coil region" evidence="1">
    <location>
        <begin position="196"/>
        <end position="268"/>
    </location>
</feature>
<evidence type="ECO:0000256" key="1">
    <source>
        <dbReference type="SAM" id="Coils"/>
    </source>
</evidence>
<feature type="region of interest" description="Disordered" evidence="2">
    <location>
        <begin position="21"/>
        <end position="43"/>
    </location>
</feature>
<dbReference type="AlphaFoldDB" id="X6PA65"/>
<keyword evidence="4" id="KW-1185">Reference proteome</keyword>
<evidence type="ECO:0000313" key="4">
    <source>
        <dbReference type="Proteomes" id="UP000023152"/>
    </source>
</evidence>
<proteinExistence type="predicted"/>
<feature type="coiled-coil region" evidence="1">
    <location>
        <begin position="302"/>
        <end position="371"/>
    </location>
</feature>
<reference evidence="3 4" key="1">
    <citation type="journal article" date="2013" name="Curr. Biol.">
        <title>The Genome of the Foraminiferan Reticulomyxa filosa.</title>
        <authorList>
            <person name="Glockner G."/>
            <person name="Hulsmann N."/>
            <person name="Schleicher M."/>
            <person name="Noegel A.A."/>
            <person name="Eichinger L."/>
            <person name="Gallinger C."/>
            <person name="Pawlowski J."/>
            <person name="Sierra R."/>
            <person name="Euteneuer U."/>
            <person name="Pillet L."/>
            <person name="Moustafa A."/>
            <person name="Platzer M."/>
            <person name="Groth M."/>
            <person name="Szafranski K."/>
            <person name="Schliwa M."/>
        </authorList>
    </citation>
    <scope>NUCLEOTIDE SEQUENCE [LARGE SCALE GENOMIC DNA]</scope>
</reference>
<protein>
    <submittedName>
        <fullName evidence="3">Viral A-type inclusion protein</fullName>
    </submittedName>
</protein>
<feature type="compositionally biased region" description="Basic residues" evidence="2">
    <location>
        <begin position="21"/>
        <end position="38"/>
    </location>
</feature>
<gene>
    <name evidence="3" type="ORF">RFI_02054</name>
</gene>
<feature type="compositionally biased region" description="Polar residues" evidence="2">
    <location>
        <begin position="95"/>
        <end position="113"/>
    </location>
</feature>
<feature type="region of interest" description="Disordered" evidence="2">
    <location>
        <begin position="65"/>
        <end position="135"/>
    </location>
</feature>
<organism evidence="3 4">
    <name type="scientific">Reticulomyxa filosa</name>
    <dbReference type="NCBI Taxonomy" id="46433"/>
    <lineage>
        <taxon>Eukaryota</taxon>
        <taxon>Sar</taxon>
        <taxon>Rhizaria</taxon>
        <taxon>Retaria</taxon>
        <taxon>Foraminifera</taxon>
        <taxon>Monothalamids</taxon>
        <taxon>Reticulomyxidae</taxon>
        <taxon>Reticulomyxa</taxon>
    </lineage>
</organism>
<accession>X6PA65</accession>
<dbReference type="EMBL" id="ASPP01002032">
    <property type="protein sequence ID" value="ETO35023.1"/>
    <property type="molecule type" value="Genomic_DNA"/>
</dbReference>
<dbReference type="Proteomes" id="UP000023152">
    <property type="component" value="Unassembled WGS sequence"/>
</dbReference>
<evidence type="ECO:0000313" key="3">
    <source>
        <dbReference type="EMBL" id="ETO35023.1"/>
    </source>
</evidence>
<sequence length="417" mass="48251">MTIITQKILFFLKKDKLQANKKKSGHHINTTKKKKKKKIDSNSIIMQIPPYGAPLEQKRSEVNSVVGRTGDQATTFPNKRRNSESMGDDARDNGNEQSVIINENPASSPSVTRQQQQQQQQQTGAETKKENQKNLSGLNEFITTYNAHITGNINDHDMENGHPDKPVLGRDISNEIEKKEIAIKAAQEFMTMVTENDALNRNNELLKMEIDDMKSQLNELTEELQKRHGHSRHNSALTLDIQQMQTHNDTLKTQIKMLQDRLDEINGEQEIAARSPQHRQTNSISITANVLKNEPSQRQDYLEQALQKLDDETHMKDQLQHELEEWRKKYDELEKKQDEFEQAVEADLQKVEHAEDAAVQVQEENIELMKRVRGMTIEKTRAEEQVVLFKQKMQEQQAIIEALHLEKDELELYIYKS</sequence>
<comment type="caution">
    <text evidence="3">The sequence shown here is derived from an EMBL/GenBank/DDBJ whole genome shotgun (WGS) entry which is preliminary data.</text>
</comment>
<evidence type="ECO:0000256" key="2">
    <source>
        <dbReference type="SAM" id="MobiDB-lite"/>
    </source>
</evidence>